<keyword evidence="3" id="KW-1185">Reference proteome</keyword>
<reference evidence="2 3" key="1">
    <citation type="submission" date="2016-10" db="EMBL/GenBank/DDBJ databases">
        <title>Draft genome sequence of Coniochaeta ligniaria NRRL30616, a lignocellulolytic fungus for bioabatement of inhibitors in plant biomass hydrolysates.</title>
        <authorList>
            <consortium name="DOE Joint Genome Institute"/>
            <person name="Jimenez D.J."/>
            <person name="Hector R.E."/>
            <person name="Riley R."/>
            <person name="Sun H."/>
            <person name="Grigoriev I.V."/>
            <person name="Van Elsas J.D."/>
            <person name="Nichols N.N."/>
        </authorList>
    </citation>
    <scope>NUCLEOTIDE SEQUENCE [LARGE SCALE GENOMIC DNA]</scope>
    <source>
        <strain evidence="2 3">NRRL 30616</strain>
    </source>
</reference>
<dbReference type="AlphaFoldDB" id="A0A1J7IBT2"/>
<evidence type="ECO:0000313" key="2">
    <source>
        <dbReference type="EMBL" id="OIW24918.1"/>
    </source>
</evidence>
<sequence length="102" mass="12092">MHACIEKLEQRLQAYTDKLPELMDKCQTLKGTIDSTLKEHAHYKNSSQQAIEELRAEKQREQSARELVERQLGVVREHMKERVRQVEEQSQEECRRGKLCLQ</sequence>
<keyword evidence="1" id="KW-0175">Coiled coil</keyword>
<accession>A0A1J7IBT2</accession>
<gene>
    <name evidence="2" type="ORF">CONLIGDRAFT_75779</name>
</gene>
<evidence type="ECO:0000313" key="3">
    <source>
        <dbReference type="Proteomes" id="UP000182658"/>
    </source>
</evidence>
<feature type="coiled-coil region" evidence="1">
    <location>
        <begin position="5"/>
        <end position="96"/>
    </location>
</feature>
<proteinExistence type="predicted"/>
<dbReference type="Proteomes" id="UP000182658">
    <property type="component" value="Unassembled WGS sequence"/>
</dbReference>
<protein>
    <submittedName>
        <fullName evidence="2">Uncharacterized protein</fullName>
    </submittedName>
</protein>
<name>A0A1J7IBT2_9PEZI</name>
<evidence type="ECO:0000256" key="1">
    <source>
        <dbReference type="SAM" id="Coils"/>
    </source>
</evidence>
<dbReference type="EMBL" id="KV875102">
    <property type="protein sequence ID" value="OIW24918.1"/>
    <property type="molecule type" value="Genomic_DNA"/>
</dbReference>
<organism evidence="2 3">
    <name type="scientific">Coniochaeta ligniaria NRRL 30616</name>
    <dbReference type="NCBI Taxonomy" id="1408157"/>
    <lineage>
        <taxon>Eukaryota</taxon>
        <taxon>Fungi</taxon>
        <taxon>Dikarya</taxon>
        <taxon>Ascomycota</taxon>
        <taxon>Pezizomycotina</taxon>
        <taxon>Sordariomycetes</taxon>
        <taxon>Sordariomycetidae</taxon>
        <taxon>Coniochaetales</taxon>
        <taxon>Coniochaetaceae</taxon>
        <taxon>Coniochaeta</taxon>
    </lineage>
</organism>
<dbReference type="InParanoid" id="A0A1J7IBT2"/>